<sequence length="140" mass="15534">MAFSKLKIAATAVDETNTNSNSNSMMSALGKNSSETSNSNDACEESSDDGLSISKLILLSKLKTSRSKTTVSCLPENDELKTVSLMVLYDYIIVRGDETADDPMRVLTCKDAQDIYRTSKLQGDEWPEIRWKLDQLLETI</sequence>
<accession>A0A875RVH9</accession>
<gene>
    <name evidence="2" type="ORF">FOA43_000214</name>
</gene>
<evidence type="ECO:0000256" key="1">
    <source>
        <dbReference type="SAM" id="MobiDB-lite"/>
    </source>
</evidence>
<dbReference type="KEGG" id="bnn:FOA43_000214"/>
<keyword evidence="3" id="KW-1185">Reference proteome</keyword>
<feature type="compositionally biased region" description="Polar residues" evidence="1">
    <location>
        <begin position="30"/>
        <end position="41"/>
    </location>
</feature>
<dbReference type="RefSeq" id="XP_038776476.1">
    <property type="nucleotide sequence ID" value="XM_038920548.1"/>
</dbReference>
<dbReference type="GeneID" id="62193615"/>
<dbReference type="AlphaFoldDB" id="A0A875RVH9"/>
<organism evidence="2 3">
    <name type="scientific">Eeniella nana</name>
    <name type="common">Yeast</name>
    <name type="synonym">Brettanomyces nanus</name>
    <dbReference type="NCBI Taxonomy" id="13502"/>
    <lineage>
        <taxon>Eukaryota</taxon>
        <taxon>Fungi</taxon>
        <taxon>Dikarya</taxon>
        <taxon>Ascomycota</taxon>
        <taxon>Saccharomycotina</taxon>
        <taxon>Pichiomycetes</taxon>
        <taxon>Pichiales</taxon>
        <taxon>Pichiaceae</taxon>
        <taxon>Brettanomyces</taxon>
    </lineage>
</organism>
<protein>
    <submittedName>
        <fullName evidence="2">Uncharacterized protein</fullName>
    </submittedName>
</protein>
<proteinExistence type="predicted"/>
<reference evidence="2" key="1">
    <citation type="submission" date="2020-10" db="EMBL/GenBank/DDBJ databases">
        <authorList>
            <person name="Roach M.J.R."/>
        </authorList>
    </citation>
    <scope>NUCLEOTIDE SEQUENCE</scope>
    <source>
        <strain evidence="2">CBS 1945</strain>
    </source>
</reference>
<dbReference type="EMBL" id="CP064812">
    <property type="protein sequence ID" value="QPG72911.1"/>
    <property type="molecule type" value="Genomic_DNA"/>
</dbReference>
<evidence type="ECO:0000313" key="3">
    <source>
        <dbReference type="Proteomes" id="UP000662931"/>
    </source>
</evidence>
<name>A0A875RVH9_EENNA</name>
<evidence type="ECO:0000313" key="2">
    <source>
        <dbReference type="EMBL" id="QPG72911.1"/>
    </source>
</evidence>
<feature type="compositionally biased region" description="Low complexity" evidence="1">
    <location>
        <begin position="16"/>
        <end position="27"/>
    </location>
</feature>
<dbReference type="Proteomes" id="UP000662931">
    <property type="component" value="Chromosome 1"/>
</dbReference>
<feature type="region of interest" description="Disordered" evidence="1">
    <location>
        <begin position="15"/>
        <end position="49"/>
    </location>
</feature>